<keyword evidence="6 8" id="KW-1133">Transmembrane helix</keyword>
<comment type="caution">
    <text evidence="10">The sequence shown here is derived from an EMBL/GenBank/DDBJ whole genome shotgun (WGS) entry which is preliminary data.</text>
</comment>
<dbReference type="PRINTS" id="PR01035">
    <property type="entry name" value="TCRTETA"/>
</dbReference>
<comment type="subcellular location">
    <subcellularLocation>
        <location evidence="2">Membrane</location>
        <topology evidence="2">Multi-pass membrane protein</topology>
    </subcellularLocation>
</comment>
<dbReference type="RefSeq" id="WP_083639715.1">
    <property type="nucleotide sequence ID" value="NZ_CALYQA010000004.1"/>
</dbReference>
<name>A0A1R0F9Q3_9HYPH</name>
<keyword evidence="4" id="KW-0813">Transport</keyword>
<dbReference type="Gene3D" id="1.20.1250.20">
    <property type="entry name" value="MFS general substrate transporter like domains"/>
    <property type="match status" value="1"/>
</dbReference>
<sequence length="429" mass="47467">MSQSLDAKFVHKGLVLVFITLLLDIIGIAIIVPVMPEYLSQLTGDSISRASVDGGILLMVYSTMQFLFAPFIGNLSDRFGRRPILLLSIITFAIDNFICAIAWSYSMLFIGRILAGVSGASFSTCSAYLADISDDNTRTRNFGLIGIAFGVGFFLGPLIGGVLGEIGPRMPFYFSAGLSLVNFVFAMYMLPETLPMSLRRPFDIRRANPVGALLELRHYPTVLWVSLAFFLYWLAEAVWPSTLAFVAKERYGWSEFYIGFAYGVFGIGQCIVMGLLLPYMTRHLSNWKISMIGLIFALVGMVGYTFAFEGYMLYVVFLFTMPEYIAHVPMRSIASSQVPANAQGALQGALTSITSITSMIGPVFYTSIFSYFTSDSAPFKFAGAPYATAFFVLLATTLVFGFFVREDKSPRLTTYELVRDHDNDKAEDS</sequence>
<dbReference type="PANTHER" id="PTHR23504:SF15">
    <property type="entry name" value="MAJOR FACILITATOR SUPERFAMILY (MFS) PROFILE DOMAIN-CONTAINING PROTEIN"/>
    <property type="match status" value="1"/>
</dbReference>
<dbReference type="PROSITE" id="PS50850">
    <property type="entry name" value="MFS"/>
    <property type="match status" value="1"/>
</dbReference>
<dbReference type="PROSITE" id="PS00216">
    <property type="entry name" value="SUGAR_TRANSPORT_1"/>
    <property type="match status" value="1"/>
</dbReference>
<evidence type="ECO:0000256" key="1">
    <source>
        <dbReference type="ARBA" id="ARBA00003279"/>
    </source>
</evidence>
<dbReference type="PANTHER" id="PTHR23504">
    <property type="entry name" value="MAJOR FACILITATOR SUPERFAMILY DOMAIN-CONTAINING PROTEIN 10"/>
    <property type="match status" value="1"/>
</dbReference>
<dbReference type="Proteomes" id="UP000187344">
    <property type="component" value="Unassembled WGS sequence"/>
</dbReference>
<dbReference type="Pfam" id="PF07690">
    <property type="entry name" value="MFS_1"/>
    <property type="match status" value="1"/>
</dbReference>
<dbReference type="OrthoDB" id="9764259at2"/>
<dbReference type="GO" id="GO:0022857">
    <property type="term" value="F:transmembrane transporter activity"/>
    <property type="evidence" value="ECO:0007669"/>
    <property type="project" value="InterPro"/>
</dbReference>
<keyword evidence="7 8" id="KW-0472">Membrane</keyword>
<organism evidence="10 11">
    <name type="scientific">Bartonella apis</name>
    <dbReference type="NCBI Taxonomy" id="1686310"/>
    <lineage>
        <taxon>Bacteria</taxon>
        <taxon>Pseudomonadati</taxon>
        <taxon>Pseudomonadota</taxon>
        <taxon>Alphaproteobacteria</taxon>
        <taxon>Hyphomicrobiales</taxon>
        <taxon>Bartonellaceae</taxon>
        <taxon>Bartonella</taxon>
    </lineage>
</organism>
<reference evidence="10 11" key="1">
    <citation type="submission" date="2016-12" db="EMBL/GenBank/DDBJ databases">
        <title>Comparative genomics of Bartonella apis.</title>
        <authorList>
            <person name="Engel P."/>
        </authorList>
    </citation>
    <scope>NUCLEOTIDE SEQUENCE [LARGE SCALE GENOMIC DNA]</scope>
    <source>
        <strain evidence="10 11">PEB0149</strain>
    </source>
</reference>
<feature type="transmembrane region" description="Helical" evidence="8">
    <location>
        <begin position="216"/>
        <end position="235"/>
    </location>
</feature>
<feature type="transmembrane region" description="Helical" evidence="8">
    <location>
        <begin position="84"/>
        <end position="103"/>
    </location>
</feature>
<comment type="similarity">
    <text evidence="3">Belongs to the major facilitator superfamily. TCR/Tet family.</text>
</comment>
<feature type="domain" description="Major facilitator superfamily (MFS) profile" evidence="9">
    <location>
        <begin position="13"/>
        <end position="408"/>
    </location>
</feature>
<evidence type="ECO:0000313" key="10">
    <source>
        <dbReference type="EMBL" id="OLY43705.1"/>
    </source>
</evidence>
<dbReference type="InterPro" id="IPR036259">
    <property type="entry name" value="MFS_trans_sf"/>
</dbReference>
<dbReference type="InterPro" id="IPR005829">
    <property type="entry name" value="Sugar_transporter_CS"/>
</dbReference>
<accession>A0A1R0F9Q3</accession>
<keyword evidence="11" id="KW-1185">Reference proteome</keyword>
<dbReference type="EMBL" id="LXYT01000001">
    <property type="protein sequence ID" value="OLY43705.1"/>
    <property type="molecule type" value="Genomic_DNA"/>
</dbReference>
<proteinExistence type="inferred from homology"/>
<feature type="transmembrane region" description="Helical" evidence="8">
    <location>
        <begin position="12"/>
        <end position="35"/>
    </location>
</feature>
<comment type="function">
    <text evidence="1">Resistance to tetracycline by an active tetracycline efflux. This is an energy-dependent process that decreases the accumulation of the antibiotic in whole cells. This protein functions as a metal-tetracycline/H(+) antiporter.</text>
</comment>
<evidence type="ECO:0000256" key="5">
    <source>
        <dbReference type="ARBA" id="ARBA00022692"/>
    </source>
</evidence>
<dbReference type="SUPFAM" id="SSF103473">
    <property type="entry name" value="MFS general substrate transporter"/>
    <property type="match status" value="1"/>
</dbReference>
<feature type="transmembrane region" description="Helical" evidence="8">
    <location>
        <begin position="255"/>
        <end position="277"/>
    </location>
</feature>
<protein>
    <submittedName>
        <fullName evidence="10">MFS transporter, DHA1 family, tetracycline resistance protein</fullName>
    </submittedName>
</protein>
<dbReference type="InterPro" id="IPR011701">
    <property type="entry name" value="MFS"/>
</dbReference>
<dbReference type="InterPro" id="IPR001958">
    <property type="entry name" value="Tet-R_TetA/multi-R_MdtG-like"/>
</dbReference>
<evidence type="ECO:0000259" key="9">
    <source>
        <dbReference type="PROSITE" id="PS50850"/>
    </source>
</evidence>
<evidence type="ECO:0000256" key="6">
    <source>
        <dbReference type="ARBA" id="ARBA00022989"/>
    </source>
</evidence>
<gene>
    <name evidence="10" type="ORF">PEB0149_011390</name>
</gene>
<dbReference type="CDD" id="cd17388">
    <property type="entry name" value="MFS_TetA"/>
    <property type="match status" value="1"/>
</dbReference>
<feature type="transmembrane region" description="Helical" evidence="8">
    <location>
        <begin position="170"/>
        <end position="190"/>
    </location>
</feature>
<evidence type="ECO:0000256" key="4">
    <source>
        <dbReference type="ARBA" id="ARBA00022448"/>
    </source>
</evidence>
<feature type="transmembrane region" description="Helical" evidence="8">
    <location>
        <begin position="349"/>
        <end position="372"/>
    </location>
</feature>
<dbReference type="GO" id="GO:0016020">
    <property type="term" value="C:membrane"/>
    <property type="evidence" value="ECO:0007669"/>
    <property type="project" value="UniProtKB-SubCell"/>
</dbReference>
<dbReference type="AlphaFoldDB" id="A0A1R0F9Q3"/>
<evidence type="ECO:0000256" key="7">
    <source>
        <dbReference type="ARBA" id="ARBA00023136"/>
    </source>
</evidence>
<evidence type="ECO:0000256" key="8">
    <source>
        <dbReference type="SAM" id="Phobius"/>
    </source>
</evidence>
<evidence type="ECO:0000313" key="11">
    <source>
        <dbReference type="Proteomes" id="UP000187344"/>
    </source>
</evidence>
<feature type="transmembrane region" description="Helical" evidence="8">
    <location>
        <begin position="55"/>
        <end position="72"/>
    </location>
</feature>
<evidence type="ECO:0000256" key="2">
    <source>
        <dbReference type="ARBA" id="ARBA00004141"/>
    </source>
</evidence>
<feature type="transmembrane region" description="Helical" evidence="8">
    <location>
        <begin position="142"/>
        <end position="164"/>
    </location>
</feature>
<feature type="transmembrane region" description="Helical" evidence="8">
    <location>
        <begin position="384"/>
        <end position="404"/>
    </location>
</feature>
<feature type="transmembrane region" description="Helical" evidence="8">
    <location>
        <begin position="289"/>
        <end position="306"/>
    </location>
</feature>
<dbReference type="InterPro" id="IPR020846">
    <property type="entry name" value="MFS_dom"/>
</dbReference>
<keyword evidence="5 8" id="KW-0812">Transmembrane</keyword>
<evidence type="ECO:0000256" key="3">
    <source>
        <dbReference type="ARBA" id="ARBA00007520"/>
    </source>
</evidence>